<dbReference type="PANTHER" id="PTHR43045:SF1">
    <property type="entry name" value="SHIKIMATE TRANSPORTER"/>
    <property type="match status" value="1"/>
</dbReference>
<evidence type="ECO:0000256" key="1">
    <source>
        <dbReference type="ARBA" id="ARBA00004651"/>
    </source>
</evidence>
<dbReference type="InterPro" id="IPR020846">
    <property type="entry name" value="MFS_dom"/>
</dbReference>
<dbReference type="EMBL" id="MOCA01000004">
    <property type="protein sequence ID" value="ROO00715.1"/>
    <property type="molecule type" value="Genomic_DNA"/>
</dbReference>
<keyword evidence="3" id="KW-1003">Cell membrane</keyword>
<keyword evidence="4 7" id="KW-0812">Transmembrane</keyword>
<evidence type="ECO:0000256" key="6">
    <source>
        <dbReference type="ARBA" id="ARBA00023136"/>
    </source>
</evidence>
<dbReference type="Pfam" id="PF07690">
    <property type="entry name" value="MFS_1"/>
    <property type="match status" value="1"/>
</dbReference>
<feature type="transmembrane region" description="Helical" evidence="7">
    <location>
        <begin position="245"/>
        <end position="270"/>
    </location>
</feature>
<evidence type="ECO:0000313" key="9">
    <source>
        <dbReference type="EMBL" id="ROO00715.1"/>
    </source>
</evidence>
<evidence type="ECO:0000256" key="4">
    <source>
        <dbReference type="ARBA" id="ARBA00022692"/>
    </source>
</evidence>
<feature type="domain" description="Major facilitator superfamily (MFS) profile" evidence="8">
    <location>
        <begin position="17"/>
        <end position="428"/>
    </location>
</feature>
<comment type="caution">
    <text evidence="9">The sequence shown here is derived from an EMBL/GenBank/DDBJ whole genome shotgun (WGS) entry which is preliminary data.</text>
</comment>
<dbReference type="GO" id="GO:0005886">
    <property type="term" value="C:plasma membrane"/>
    <property type="evidence" value="ECO:0007669"/>
    <property type="project" value="UniProtKB-SubCell"/>
</dbReference>
<dbReference type="PROSITE" id="PS50850">
    <property type="entry name" value="MFS"/>
    <property type="match status" value="1"/>
</dbReference>
<dbReference type="CDD" id="cd17369">
    <property type="entry name" value="MFS_ShiA_like"/>
    <property type="match status" value="1"/>
</dbReference>
<reference evidence="9 10" key="1">
    <citation type="submission" date="2016-10" db="EMBL/GenBank/DDBJ databases">
        <title>Comparative genome analysis of multiple Pseudomonas spp. focuses on biocontrol and plant growth promoting traits.</title>
        <authorList>
            <person name="Tao X.-Y."/>
            <person name="Taylor C.G."/>
        </authorList>
    </citation>
    <scope>NUCLEOTIDE SEQUENCE [LARGE SCALE GENOMIC DNA]</scope>
    <source>
        <strain evidence="9 10">36B3</strain>
    </source>
</reference>
<protein>
    <submittedName>
        <fullName evidence="9">MFS transporter</fullName>
    </submittedName>
</protein>
<dbReference type="AlphaFoldDB" id="A0A423NR29"/>
<dbReference type="PANTHER" id="PTHR43045">
    <property type="entry name" value="SHIKIMATE TRANSPORTER"/>
    <property type="match status" value="1"/>
</dbReference>
<feature type="transmembrane region" description="Helical" evidence="7">
    <location>
        <begin position="190"/>
        <end position="209"/>
    </location>
</feature>
<feature type="transmembrane region" description="Helical" evidence="7">
    <location>
        <begin position="282"/>
        <end position="302"/>
    </location>
</feature>
<accession>A0A423NR29</accession>
<keyword evidence="5 7" id="KW-1133">Transmembrane helix</keyword>
<organism evidence="9 10">
    <name type="scientific">Pseudomonas moraviensis</name>
    <dbReference type="NCBI Taxonomy" id="321662"/>
    <lineage>
        <taxon>Bacteria</taxon>
        <taxon>Pseudomonadati</taxon>
        <taxon>Pseudomonadota</taxon>
        <taxon>Gammaproteobacteria</taxon>
        <taxon>Pseudomonadales</taxon>
        <taxon>Pseudomonadaceae</taxon>
        <taxon>Pseudomonas</taxon>
    </lineage>
</organism>
<feature type="transmembrane region" description="Helical" evidence="7">
    <location>
        <begin position="374"/>
        <end position="397"/>
    </location>
</feature>
<feature type="transmembrane region" description="Helical" evidence="7">
    <location>
        <begin position="114"/>
        <end position="135"/>
    </location>
</feature>
<dbReference type="Proteomes" id="UP000284207">
    <property type="component" value="Unassembled WGS sequence"/>
</dbReference>
<dbReference type="GO" id="GO:0022857">
    <property type="term" value="F:transmembrane transporter activity"/>
    <property type="evidence" value="ECO:0007669"/>
    <property type="project" value="InterPro"/>
</dbReference>
<dbReference type="InterPro" id="IPR036259">
    <property type="entry name" value="MFS_trans_sf"/>
</dbReference>
<dbReference type="InterPro" id="IPR011701">
    <property type="entry name" value="MFS"/>
</dbReference>
<gene>
    <name evidence="9" type="ORF">BK674_09110</name>
</gene>
<feature type="transmembrane region" description="Helical" evidence="7">
    <location>
        <begin position="55"/>
        <end position="78"/>
    </location>
</feature>
<evidence type="ECO:0000256" key="5">
    <source>
        <dbReference type="ARBA" id="ARBA00022989"/>
    </source>
</evidence>
<feature type="transmembrane region" description="Helical" evidence="7">
    <location>
        <begin position="403"/>
        <end position="423"/>
    </location>
</feature>
<evidence type="ECO:0000256" key="7">
    <source>
        <dbReference type="SAM" id="Phobius"/>
    </source>
</evidence>
<evidence type="ECO:0000313" key="10">
    <source>
        <dbReference type="Proteomes" id="UP000284207"/>
    </source>
</evidence>
<dbReference type="FunFam" id="1.20.1250.20:FF:000001">
    <property type="entry name" value="Dicarboxylate MFS transporter"/>
    <property type="match status" value="1"/>
</dbReference>
<dbReference type="SUPFAM" id="SSF103473">
    <property type="entry name" value="MFS general substrate transporter"/>
    <property type="match status" value="1"/>
</dbReference>
<feature type="transmembrane region" description="Helical" evidence="7">
    <location>
        <begin position="156"/>
        <end position="178"/>
    </location>
</feature>
<dbReference type="Gene3D" id="1.20.1250.20">
    <property type="entry name" value="MFS general substrate transporter like domains"/>
    <property type="match status" value="1"/>
</dbReference>
<evidence type="ECO:0000259" key="8">
    <source>
        <dbReference type="PROSITE" id="PS50850"/>
    </source>
</evidence>
<feature type="transmembrane region" description="Helical" evidence="7">
    <location>
        <begin position="90"/>
        <end position="108"/>
    </location>
</feature>
<dbReference type="RefSeq" id="WP_123418468.1">
    <property type="nucleotide sequence ID" value="NZ_MOCA01000004.1"/>
</dbReference>
<dbReference type="InterPro" id="IPR005829">
    <property type="entry name" value="Sugar_transporter_CS"/>
</dbReference>
<dbReference type="PROSITE" id="PS00216">
    <property type="entry name" value="SUGAR_TRANSPORT_1"/>
    <property type="match status" value="1"/>
</dbReference>
<sequence length="457" mass="48829">MSTISHETHDLRMPRKAVTAATIGTALEWFDFTLYGAVSATILPKLFFPAMEPTAGLLASLATFGVGLAARPLGAITCGYLGDKLGRRNLMLATVTLMGLASVLMGLLPTYAQVGILAPILLVLLRIIQGFALGGESTGAQLMALEHATPDRRGRYSGLLGLCSPLSQILANGVLMGLAATLSSEQFESFGWRIPFLVSFVLVIVAIYIRLKVDETPAFVALKKNPVKQERSPLKSAMGSHYKTILRLMLFFCSPAALFYLIVIFSLSYLTKHLGFSQSTGFMSLMVANVFAIVGALAGGYLSDRWGRKKALAFGSCMTLLILFVYFPILNTLNVVAIMAIMGLFLGFTQFQSGIQPVAFAEAFPTQVRYSGSALAYTGANLVIGGPMPMIAVWLMSQSDNSPWPLVTLCAVINLISLAMILIGPETRGIDLNAVTPDNADTTATPALSPNNAAGRP</sequence>
<evidence type="ECO:0000256" key="3">
    <source>
        <dbReference type="ARBA" id="ARBA00022475"/>
    </source>
</evidence>
<keyword evidence="2" id="KW-0813">Transport</keyword>
<feature type="transmembrane region" description="Helical" evidence="7">
    <location>
        <begin position="21"/>
        <end position="43"/>
    </location>
</feature>
<name>A0A423NR29_9PSED</name>
<keyword evidence="6 7" id="KW-0472">Membrane</keyword>
<proteinExistence type="predicted"/>
<comment type="subcellular location">
    <subcellularLocation>
        <location evidence="1">Cell membrane</location>
        <topology evidence="1">Multi-pass membrane protein</topology>
    </subcellularLocation>
</comment>
<evidence type="ECO:0000256" key="2">
    <source>
        <dbReference type="ARBA" id="ARBA00022448"/>
    </source>
</evidence>